<dbReference type="RefSeq" id="XP_022836969.1">
    <property type="nucleotide sequence ID" value="XM_022981201.1"/>
</dbReference>
<evidence type="ECO:0000313" key="3">
    <source>
        <dbReference type="Proteomes" id="UP000301870"/>
    </source>
</evidence>
<dbReference type="AlphaFoldDB" id="A0A9J7J068"/>
<keyword evidence="2" id="KW-1133">Transmembrane helix</keyword>
<feature type="region of interest" description="Disordered" evidence="1">
    <location>
        <begin position="387"/>
        <end position="417"/>
    </location>
</feature>
<sequence length="428" mass="49082">MNQQFTSMNKQMKALLQEVNNVQSESTQGLYLTSSALSAYAVLSNLRRVQQGLIDVITDIYHGRIDTHLFPPEELEAQINIINREIQDDLNVPLDKSSVRSLYKLLRVFARVYKDYLIMEIKIPLVSTEKYELDKIIPLQREESGKGYQIASTYPYLAFNLRKDLVLFFTENDLLQCLHPSTEKILCSIDKPIYEIREKQSICDIKINGIITSACIQKQSTCENKWIKLRRPNDWLYQCCQQCTVRIFSIRNTEVKSLSGNGIITLCPGCILKGDSFKIYSHKNFINHVDHHTEEMELPQMSVVNEIVNTSIPSMDTFVPEDHHSIWSQLKSDIEDLKQQSTQTLSVHDVHQYSVLYSLVAGVILTGFIILILWIRRRRTQKPALESRLESAAVQPTAKPQPTPRGITESRSTPNLHSIKFDIPLSNS</sequence>
<protein>
    <submittedName>
        <fullName evidence="4">Uncharacterized protein LOC111364354</fullName>
    </submittedName>
</protein>
<dbReference type="GeneID" id="111364354"/>
<accession>A0A9J7J068</accession>
<proteinExistence type="predicted"/>
<dbReference type="InterPro" id="IPR022048">
    <property type="entry name" value="Envelope_fusion-like"/>
</dbReference>
<evidence type="ECO:0000313" key="4">
    <source>
        <dbReference type="RefSeq" id="XP_022836969.1"/>
    </source>
</evidence>
<dbReference type="Pfam" id="PF12259">
    <property type="entry name" value="Baculo_F"/>
    <property type="match status" value="1"/>
</dbReference>
<keyword evidence="3" id="KW-1185">Reference proteome</keyword>
<evidence type="ECO:0000256" key="2">
    <source>
        <dbReference type="SAM" id="Phobius"/>
    </source>
</evidence>
<keyword evidence="2" id="KW-0812">Transmembrane</keyword>
<organism evidence="3 4">
    <name type="scientific">Spodoptera litura</name>
    <name type="common">Asian cotton leafworm</name>
    <dbReference type="NCBI Taxonomy" id="69820"/>
    <lineage>
        <taxon>Eukaryota</taxon>
        <taxon>Metazoa</taxon>
        <taxon>Ecdysozoa</taxon>
        <taxon>Arthropoda</taxon>
        <taxon>Hexapoda</taxon>
        <taxon>Insecta</taxon>
        <taxon>Pterygota</taxon>
        <taxon>Neoptera</taxon>
        <taxon>Endopterygota</taxon>
        <taxon>Lepidoptera</taxon>
        <taxon>Glossata</taxon>
        <taxon>Ditrysia</taxon>
        <taxon>Noctuoidea</taxon>
        <taxon>Noctuidae</taxon>
        <taxon>Amphipyrinae</taxon>
        <taxon>Spodoptera</taxon>
    </lineage>
</organism>
<name>A0A9J7J068_SPOLT</name>
<evidence type="ECO:0000256" key="1">
    <source>
        <dbReference type="SAM" id="MobiDB-lite"/>
    </source>
</evidence>
<gene>
    <name evidence="4" type="primary">LOC111364354</name>
</gene>
<reference evidence="4" key="1">
    <citation type="submission" date="2025-08" db="UniProtKB">
        <authorList>
            <consortium name="RefSeq"/>
        </authorList>
    </citation>
    <scope>IDENTIFICATION</scope>
    <source>
        <strain evidence="4">Ishihara</strain>
        <tissue evidence="4">Whole body</tissue>
    </source>
</reference>
<dbReference type="Proteomes" id="UP000301870">
    <property type="component" value="Unplaced"/>
</dbReference>
<feature type="transmembrane region" description="Helical" evidence="2">
    <location>
        <begin position="355"/>
        <end position="375"/>
    </location>
</feature>
<keyword evidence="2" id="KW-0472">Membrane</keyword>
<dbReference type="KEGG" id="sliu:111364354"/>
<dbReference type="OrthoDB" id="5986643at2759"/>